<organism evidence="3 4">
    <name type="scientific">Aristophania vespae</name>
    <dbReference type="NCBI Taxonomy" id="2697033"/>
    <lineage>
        <taxon>Bacteria</taxon>
        <taxon>Pseudomonadati</taxon>
        <taxon>Pseudomonadota</taxon>
        <taxon>Alphaproteobacteria</taxon>
        <taxon>Acetobacterales</taxon>
        <taxon>Acetobacteraceae</taxon>
        <taxon>Aristophania</taxon>
    </lineage>
</organism>
<dbReference type="Pfam" id="PF01075">
    <property type="entry name" value="Glyco_transf_9"/>
    <property type="match status" value="1"/>
</dbReference>
<sequence length="570" mass="64526">MILADNYKSTSQKNEDLSLPEIKSWALPAEGSMSVIIPRRFCWVDRFPVISKILLNSLLLPFGKMRRCMTLVQIGTLKDKSGMPVLTGVIAYRVLIFSLEKCDRAVVSLGKDEKILAQTTPSLIGKKGPVYIWAANLWVDSQFLPETKHKLWVFAFNGKKMITKMRRFVRTVPDRMFLPDFARDMEMSDAFVPSLSVEKDDLFNSVLAFPPQVHHSPSEFSSKNIKRLVVLRVDQLGDVSASLPAIKRLRDIYQNAHITIIAQPAVHEILKASGVCDALIAINLSYSHDAERRYLTAENKEKLQKALSKEQFDLAIDLQTGHESRELLLWCNTRYRVGFSPERFHFLDYGIEVISREKFNSKPVINHAAHVMMLVDALDRVAHQRQPVVERQSYQDDITKLKPFSLKEKDYVVIHTGARHTLNMWPLEHFIELAQRLRAETHKEVVFFVDHQSEVASKLSNSDGIHVLDKLDPNLFDIVISYAALMIGNDSGPRHLAAVRGVPVISVSVPRLNWQEWGQNQGGLVISRKVPCAGCGVNDVRHCGVGALCLKTIPVDVVFQEALKLMYWAA</sequence>
<name>A0A6P1NBX6_9PROT</name>
<accession>A0A6P1NBX6</accession>
<gene>
    <name evidence="3" type="ORF">GT348_05930</name>
</gene>
<proteinExistence type="predicted"/>
<dbReference type="CDD" id="cd03789">
    <property type="entry name" value="GT9_LPS_heptosyltransferase"/>
    <property type="match status" value="1"/>
</dbReference>
<protein>
    <recommendedName>
        <fullName evidence="5">Glycosyltransferase family 9 protein</fullName>
    </recommendedName>
</protein>
<evidence type="ECO:0000256" key="2">
    <source>
        <dbReference type="ARBA" id="ARBA00022679"/>
    </source>
</evidence>
<evidence type="ECO:0000313" key="4">
    <source>
        <dbReference type="Proteomes" id="UP000463975"/>
    </source>
</evidence>
<evidence type="ECO:0000313" key="3">
    <source>
        <dbReference type="EMBL" id="QHI95846.1"/>
    </source>
</evidence>
<dbReference type="InterPro" id="IPR051199">
    <property type="entry name" value="LPS_LOS_Heptosyltrfase"/>
</dbReference>
<dbReference type="GO" id="GO:0005829">
    <property type="term" value="C:cytosol"/>
    <property type="evidence" value="ECO:0007669"/>
    <property type="project" value="TreeGrafter"/>
</dbReference>
<dbReference type="AlphaFoldDB" id="A0A6P1NBX6"/>
<dbReference type="KEGG" id="bomb:GT348_05930"/>
<dbReference type="Proteomes" id="UP000463975">
    <property type="component" value="Chromosome"/>
</dbReference>
<dbReference type="PANTHER" id="PTHR30160">
    <property type="entry name" value="TETRAACYLDISACCHARIDE 4'-KINASE-RELATED"/>
    <property type="match status" value="1"/>
</dbReference>
<keyword evidence="2" id="KW-0808">Transferase</keyword>
<dbReference type="GO" id="GO:0008713">
    <property type="term" value="F:ADP-heptose-lipopolysaccharide heptosyltransferase activity"/>
    <property type="evidence" value="ECO:0007669"/>
    <property type="project" value="TreeGrafter"/>
</dbReference>
<keyword evidence="1" id="KW-0328">Glycosyltransferase</keyword>
<dbReference type="SUPFAM" id="SSF53756">
    <property type="entry name" value="UDP-Glycosyltransferase/glycogen phosphorylase"/>
    <property type="match status" value="1"/>
</dbReference>
<dbReference type="Gene3D" id="3.40.50.2000">
    <property type="entry name" value="Glycogen Phosphorylase B"/>
    <property type="match status" value="2"/>
</dbReference>
<dbReference type="EMBL" id="CP047652">
    <property type="protein sequence ID" value="QHI95846.1"/>
    <property type="molecule type" value="Genomic_DNA"/>
</dbReference>
<reference evidence="3 4" key="1">
    <citation type="submission" date="2020-01" db="EMBL/GenBank/DDBJ databases">
        <title>Genome sequencing of strain KACC 21507.</title>
        <authorList>
            <person name="Heo J."/>
            <person name="Kim S.-J."/>
            <person name="Kim J.-S."/>
            <person name="Hong S.-B."/>
            <person name="Kwon S.-W."/>
        </authorList>
    </citation>
    <scope>NUCLEOTIDE SEQUENCE [LARGE SCALE GENOMIC DNA]</scope>
    <source>
        <strain evidence="3 4">KACC 21507</strain>
    </source>
</reference>
<dbReference type="InterPro" id="IPR002201">
    <property type="entry name" value="Glyco_trans_9"/>
</dbReference>
<evidence type="ECO:0000256" key="1">
    <source>
        <dbReference type="ARBA" id="ARBA00022676"/>
    </source>
</evidence>
<dbReference type="GO" id="GO:0009244">
    <property type="term" value="P:lipopolysaccharide core region biosynthetic process"/>
    <property type="evidence" value="ECO:0007669"/>
    <property type="project" value="TreeGrafter"/>
</dbReference>
<keyword evidence="4" id="KW-1185">Reference proteome</keyword>
<dbReference type="RefSeq" id="WP_160618921.1">
    <property type="nucleotide sequence ID" value="NZ_CP047652.1"/>
</dbReference>
<evidence type="ECO:0008006" key="5">
    <source>
        <dbReference type="Google" id="ProtNLM"/>
    </source>
</evidence>